<name>A0ACB5SW62_AMBMO</name>
<sequence length="462" mass="49562">MSRIKSHWRNKSKSAVDTEITDIPILEDDEENNEIQRPVLPNFSSTSNIHNHSKQPSDDMSPTASLGDAIPIPKPSEKRDSKGLSDSGSSDVFNSPVDSAKNIRREIDDDFDADFDRDAGVGFATGLPSTASLGSAAANVVSSAPGEVKRGTRAPKFDLGDGESSSDESTDEEAEQSIPEPLRGDNSLNRNVSNKSGETSDSNKGVSLRDRLKRRFTISGHRQGADDDIEKQVGSDVQSNDNQSSVSAAGSGPDARPSIHKHRSIFHQLLNPDVNVGMTPAAPGNGILNRHHPKPLDEEAAIESQGDYAPHIDEEQFRNEAKGIVSQHFGALNMSSSTLATDSIPAAHARNDSTAFLTNDDILNDEFDDVRRDLNLADFDVPESAFKNKRVKKGIASALMGLYNRPTSTATTIYTPSVASSGTATPVGNMDPAFDADELKSKLNKIGSVDSSSKLNVPESQV</sequence>
<accession>A0ACB5SW62</accession>
<evidence type="ECO:0000313" key="2">
    <source>
        <dbReference type="Proteomes" id="UP001165064"/>
    </source>
</evidence>
<protein>
    <submittedName>
        <fullName evidence="1">Unnamed protein product</fullName>
    </submittedName>
</protein>
<reference evidence="1" key="1">
    <citation type="submission" date="2023-04" db="EMBL/GenBank/DDBJ databases">
        <title>Ambrosiozyma monospora NBRC 10751.</title>
        <authorList>
            <person name="Ichikawa N."/>
            <person name="Sato H."/>
            <person name="Tonouchi N."/>
        </authorList>
    </citation>
    <scope>NUCLEOTIDE SEQUENCE</scope>
    <source>
        <strain evidence="1">NBRC 10751</strain>
    </source>
</reference>
<proteinExistence type="predicted"/>
<evidence type="ECO:0000313" key="1">
    <source>
        <dbReference type="EMBL" id="GME74473.1"/>
    </source>
</evidence>
<dbReference type="Proteomes" id="UP001165064">
    <property type="component" value="Unassembled WGS sequence"/>
</dbReference>
<comment type="caution">
    <text evidence="1">The sequence shown here is derived from an EMBL/GenBank/DDBJ whole genome shotgun (WGS) entry which is preliminary data.</text>
</comment>
<keyword evidence="2" id="KW-1185">Reference proteome</keyword>
<gene>
    <name evidence="1" type="ORF">Amon02_000177600</name>
</gene>
<organism evidence="1 2">
    <name type="scientific">Ambrosiozyma monospora</name>
    <name type="common">Yeast</name>
    <name type="synonym">Endomycopsis monosporus</name>
    <dbReference type="NCBI Taxonomy" id="43982"/>
    <lineage>
        <taxon>Eukaryota</taxon>
        <taxon>Fungi</taxon>
        <taxon>Dikarya</taxon>
        <taxon>Ascomycota</taxon>
        <taxon>Saccharomycotina</taxon>
        <taxon>Pichiomycetes</taxon>
        <taxon>Pichiales</taxon>
        <taxon>Pichiaceae</taxon>
        <taxon>Ambrosiozyma</taxon>
    </lineage>
</organism>
<dbReference type="EMBL" id="BSXS01000937">
    <property type="protein sequence ID" value="GME74473.1"/>
    <property type="molecule type" value="Genomic_DNA"/>
</dbReference>